<dbReference type="Gene3D" id="6.10.250.600">
    <property type="match status" value="1"/>
</dbReference>
<comment type="similarity">
    <text evidence="2 5">Belongs to the acyl-CoA dehydrogenase family.</text>
</comment>
<sequence>MAPTHDVVNQVPPLVDYDALAVDAALAGGLVRLGGEGVLGSLGALGRRVGDQQVQRWATEANGYPPVLRTHDRYGNRIDEVDYHPSWHRLMALSIGEGLHAAPWASGEPHAHLRRAAGFFLTSQAEAGHGCPISMTYAVLPALRHNPALTRQFEPGLTSTRYDPGLRDPAGKAGLVAGMAMTEKQGGSDVRANTTRAEPAGDGAWRLTGHKWFCSAPMSDLFLVLAQVPGAGLSCFCVPRVLPGGGRNAFALQRLKDKLGNRSNASSEVEFDGTLGWPVGEPGQGVKTILEMVTMTRLDCVIGSAAGQRAALVQAVHHARHRRVFGALLIDQPVMRAVLADLQLEVEAATALMLRLAAAVDTGERAFLRLAVAASKFWVCKRSGVVVGEALECLGGNGYVEESGLPRLFRESPLNSIWEGSGNVIALDVLRAVGRDGEAIAAVDAELASAAGSDPRFDAGVARCRELVRRPDVQQARELARLLAVLLQAAQLIRFAPAPVADLFCATRLGAPAPVLGALPAGALPRLDAVLARALP</sequence>
<dbReference type="EMBL" id="BAABAB010000049">
    <property type="protein sequence ID" value="GAA3638789.1"/>
    <property type="molecule type" value="Genomic_DNA"/>
</dbReference>
<evidence type="ECO:0000259" key="8">
    <source>
        <dbReference type="Pfam" id="PF18158"/>
    </source>
</evidence>
<dbReference type="SUPFAM" id="SSF56645">
    <property type="entry name" value="Acyl-CoA dehydrogenase NM domain-like"/>
    <property type="match status" value="1"/>
</dbReference>
<dbReference type="PROSITE" id="PS00072">
    <property type="entry name" value="ACYL_COA_DH_1"/>
    <property type="match status" value="1"/>
</dbReference>
<dbReference type="Proteomes" id="UP001501490">
    <property type="component" value="Unassembled WGS sequence"/>
</dbReference>
<keyword evidence="10" id="KW-1185">Reference proteome</keyword>
<dbReference type="InterPro" id="IPR036250">
    <property type="entry name" value="AcylCo_DH-like_C"/>
</dbReference>
<evidence type="ECO:0000256" key="5">
    <source>
        <dbReference type="RuleBase" id="RU362125"/>
    </source>
</evidence>
<feature type="domain" description="Acyl-CoA oxidase/dehydrogenase middle" evidence="7">
    <location>
        <begin position="178"/>
        <end position="273"/>
    </location>
</feature>
<gene>
    <name evidence="9" type="ORF">GCM10022236_46530</name>
</gene>
<keyword evidence="3 5" id="KW-0285">Flavoprotein</keyword>
<dbReference type="SUPFAM" id="SSF47203">
    <property type="entry name" value="Acyl-CoA dehydrogenase C-terminal domain-like"/>
    <property type="match status" value="1"/>
</dbReference>
<name>A0ABP7AR97_9ACTN</name>
<keyword evidence="4 5" id="KW-0274">FAD</keyword>
<feature type="domain" description="Acyl-CoA dehydrogenase/oxidase C-terminal" evidence="6">
    <location>
        <begin position="283"/>
        <end position="433"/>
    </location>
</feature>
<evidence type="ECO:0000313" key="9">
    <source>
        <dbReference type="EMBL" id="GAA3638789.1"/>
    </source>
</evidence>
<dbReference type="InterPro" id="IPR052904">
    <property type="entry name" value="Acyl-CoA_dehydrogenase-like"/>
</dbReference>
<feature type="domain" description="Adaptive response protein AidB N-terminal" evidence="8">
    <location>
        <begin position="9"/>
        <end position="164"/>
    </location>
</feature>
<proteinExistence type="inferred from homology"/>
<dbReference type="PROSITE" id="PS00073">
    <property type="entry name" value="ACYL_COA_DH_2"/>
    <property type="match status" value="1"/>
</dbReference>
<evidence type="ECO:0000256" key="3">
    <source>
        <dbReference type="ARBA" id="ARBA00022630"/>
    </source>
</evidence>
<keyword evidence="5" id="KW-0560">Oxidoreductase</keyword>
<comment type="cofactor">
    <cofactor evidence="1 5">
        <name>FAD</name>
        <dbReference type="ChEBI" id="CHEBI:57692"/>
    </cofactor>
</comment>
<dbReference type="Pfam" id="PF00441">
    <property type="entry name" value="Acyl-CoA_dh_1"/>
    <property type="match status" value="1"/>
</dbReference>
<dbReference type="InterPro" id="IPR006089">
    <property type="entry name" value="Acyl-CoA_DH_CS"/>
</dbReference>
<evidence type="ECO:0000259" key="6">
    <source>
        <dbReference type="Pfam" id="PF00441"/>
    </source>
</evidence>
<accession>A0ABP7AR97</accession>
<evidence type="ECO:0000256" key="1">
    <source>
        <dbReference type="ARBA" id="ARBA00001974"/>
    </source>
</evidence>
<comment type="caution">
    <text evidence="9">The sequence shown here is derived from an EMBL/GenBank/DDBJ whole genome shotgun (WGS) entry which is preliminary data.</text>
</comment>
<dbReference type="Pfam" id="PF18158">
    <property type="entry name" value="AidB_N"/>
    <property type="match status" value="1"/>
</dbReference>
<evidence type="ECO:0000256" key="2">
    <source>
        <dbReference type="ARBA" id="ARBA00009347"/>
    </source>
</evidence>
<dbReference type="PANTHER" id="PTHR42707:SF3">
    <property type="entry name" value="ACYL-COA DEHYDROGENASE AIDB-RELATED"/>
    <property type="match status" value="1"/>
</dbReference>
<dbReference type="Gene3D" id="1.20.140.10">
    <property type="entry name" value="Butyryl-CoA Dehydrogenase, subunit A, domain 3"/>
    <property type="match status" value="1"/>
</dbReference>
<dbReference type="Pfam" id="PF02770">
    <property type="entry name" value="Acyl-CoA_dh_M"/>
    <property type="match status" value="1"/>
</dbReference>
<evidence type="ECO:0000256" key="4">
    <source>
        <dbReference type="ARBA" id="ARBA00022827"/>
    </source>
</evidence>
<protein>
    <submittedName>
        <fullName evidence="9">DNA alkylation response protein</fullName>
    </submittedName>
</protein>
<dbReference type="Gene3D" id="2.40.110.20">
    <property type="match status" value="1"/>
</dbReference>
<reference evidence="10" key="1">
    <citation type="journal article" date="2019" name="Int. J. Syst. Evol. Microbiol.">
        <title>The Global Catalogue of Microorganisms (GCM) 10K type strain sequencing project: providing services to taxonomists for standard genome sequencing and annotation.</title>
        <authorList>
            <consortium name="The Broad Institute Genomics Platform"/>
            <consortium name="The Broad Institute Genome Sequencing Center for Infectious Disease"/>
            <person name="Wu L."/>
            <person name="Ma J."/>
        </authorList>
    </citation>
    <scope>NUCLEOTIDE SEQUENCE [LARGE SCALE GENOMIC DNA]</scope>
    <source>
        <strain evidence="10">JCM 16929</strain>
    </source>
</reference>
<dbReference type="InterPro" id="IPR009075">
    <property type="entry name" value="AcylCo_DH/oxidase_C"/>
</dbReference>
<evidence type="ECO:0000313" key="10">
    <source>
        <dbReference type="Proteomes" id="UP001501490"/>
    </source>
</evidence>
<dbReference type="RefSeq" id="WP_344809107.1">
    <property type="nucleotide sequence ID" value="NZ_BAABAB010000049.1"/>
</dbReference>
<organism evidence="9 10">
    <name type="scientific">Microlunatus ginsengisoli</name>
    <dbReference type="NCBI Taxonomy" id="363863"/>
    <lineage>
        <taxon>Bacteria</taxon>
        <taxon>Bacillati</taxon>
        <taxon>Actinomycetota</taxon>
        <taxon>Actinomycetes</taxon>
        <taxon>Propionibacteriales</taxon>
        <taxon>Propionibacteriaceae</taxon>
        <taxon>Microlunatus</taxon>
    </lineage>
</organism>
<dbReference type="InterPro" id="IPR041504">
    <property type="entry name" value="AidB_N"/>
</dbReference>
<evidence type="ECO:0000259" key="7">
    <source>
        <dbReference type="Pfam" id="PF02770"/>
    </source>
</evidence>
<dbReference type="PANTHER" id="PTHR42707">
    <property type="entry name" value="ACYL-COA DEHYDROGENASE"/>
    <property type="match status" value="1"/>
</dbReference>
<dbReference type="InterPro" id="IPR006091">
    <property type="entry name" value="Acyl-CoA_Oxase/DH_mid-dom"/>
</dbReference>
<dbReference type="InterPro" id="IPR009100">
    <property type="entry name" value="AcylCoA_DH/oxidase_NM_dom_sf"/>
</dbReference>